<evidence type="ECO:0000313" key="5">
    <source>
        <dbReference type="EMBL" id="MEQ5843100.1"/>
    </source>
</evidence>
<dbReference type="SUPFAM" id="SSF82171">
    <property type="entry name" value="DPP6 N-terminal domain-like"/>
    <property type="match status" value="1"/>
</dbReference>
<evidence type="ECO:0000256" key="1">
    <source>
        <dbReference type="ARBA" id="ARBA00022801"/>
    </source>
</evidence>
<feature type="chain" id="PRO_5045335096" evidence="3">
    <location>
        <begin position="36"/>
        <end position="879"/>
    </location>
</feature>
<reference evidence="5 6" key="1">
    <citation type="journal article" date="2024" name="Chem. Sci.">
        <title>Discovery of a lagriamide polyketide by integrated genome mining, isotopic labeling, and untargeted metabolomics.</title>
        <authorList>
            <person name="Fergusson C.H."/>
            <person name="Saulog J."/>
            <person name="Paulo B.S."/>
            <person name="Wilson D.M."/>
            <person name="Liu D.Y."/>
            <person name="Morehouse N.J."/>
            <person name="Waterworth S."/>
            <person name="Barkei J."/>
            <person name="Gray C.A."/>
            <person name="Kwan J.C."/>
            <person name="Eustaquio A.S."/>
            <person name="Linington R.G."/>
        </authorList>
    </citation>
    <scope>NUCLEOTIDE SEQUENCE [LARGE SCALE GENOMIC DNA]</scope>
    <source>
        <strain evidence="5 6">RL17-338-BIF-B</strain>
    </source>
</reference>
<evidence type="ECO:0000256" key="2">
    <source>
        <dbReference type="SAM" id="MobiDB-lite"/>
    </source>
</evidence>
<evidence type="ECO:0000313" key="6">
    <source>
        <dbReference type="Proteomes" id="UP001469089"/>
    </source>
</evidence>
<gene>
    <name evidence="5" type="ORF">N0A02_26955</name>
</gene>
<comment type="caution">
    <text evidence="5">The sequence shown here is derived from an EMBL/GenBank/DDBJ whole genome shotgun (WGS) entry which is preliminary data.</text>
</comment>
<accession>A0ABV1LUV4</accession>
<feature type="signal peptide" evidence="3">
    <location>
        <begin position="1"/>
        <end position="35"/>
    </location>
</feature>
<proteinExistence type="predicted"/>
<evidence type="ECO:0000256" key="3">
    <source>
        <dbReference type="SAM" id="SignalP"/>
    </source>
</evidence>
<sequence length="879" mass="95903">MSAQSATHTMTSHFVTSRLAVAAFMVSLTAQTAFAQATPTSTTGPARSAASAYNQPSKAILDVMLAPPLPAPVVSPNTDRALLVTAQEYPSIGRVATPFLRLAGVRVEPANRSRHDTPGGYGIPACATRFELVPFATGATRPIALPPGVCATRPRWSADGKRFAFENVTAHSVDLWIGDGDTGAVRRLPGVQLNPMFGDDLTWMPDQTSLLVKMIPTHQGPPPVASDESVGPGIQESDGRRGQSSTYEARDTLRNVHDEALFDYYATSQLALVDTRTAGVTPLGSPALLDDIAPAPDGRHLLVSTIRRPYSYVTTAERFPHDYTVWDIANRTQIATRLIVSRPLADRVPISGVPLGPRDFSWRPTDPATLVWAEALDSGDWNVDVPERDKVMMLKAPFDGAPRELTRLHQRYAGFGWTSQSNLALLSEYDNNRHWQRTFMVDVDAPQITQRVLWDLSSDEQYANPGTPVTRMQPNGFRVIRVDDGAIFLDGQGASPAGNRPFLDRLNLATLKTERLFRSDKTALEYFVAFTGQGTQSFLTWRQTPIDPPNLFQRTLGAPVDAPAGEARYASSTTALTHLVDPTPVVRQIKKRLVKYKRADGLDLSFTLYTPPGYREGTRVPAILYAYPLDYADAATAGQVSGSEQTFTRLKNYRLMLLAGYAIIDNVSFPVIGDPKHAYDTYNEQLVADAQAAVDEAVRLGVVDPDRIGVTGHSHGALMTANLLAHSNLFRAGVATSGSYNKTLTPFGFQNERRSVWQAQDVYLKVSPFFYADQLKTPLLIVHGMDDANPGTTPLQSTLLYEALRGNGGTTRLVMLPHEPHWYSALESNEQLVYEMERWFDRYVKNAPPRAAAAASSTSSASGTSAASGATATTSSHAQ</sequence>
<keyword evidence="3" id="KW-0732">Signal</keyword>
<dbReference type="SUPFAM" id="SSF53474">
    <property type="entry name" value="alpha/beta-Hydrolases"/>
    <property type="match status" value="1"/>
</dbReference>
<feature type="region of interest" description="Disordered" evidence="2">
    <location>
        <begin position="216"/>
        <end position="244"/>
    </location>
</feature>
<dbReference type="InterPro" id="IPR001375">
    <property type="entry name" value="Peptidase_S9_cat"/>
</dbReference>
<dbReference type="EMBL" id="JAOALG010000002">
    <property type="protein sequence ID" value="MEQ5843100.1"/>
    <property type="molecule type" value="Genomic_DNA"/>
</dbReference>
<dbReference type="InterPro" id="IPR029058">
    <property type="entry name" value="AB_hydrolase_fold"/>
</dbReference>
<dbReference type="Pfam" id="PF00326">
    <property type="entry name" value="Peptidase_S9"/>
    <property type="match status" value="1"/>
</dbReference>
<keyword evidence="1" id="KW-0378">Hydrolase</keyword>
<dbReference type="Proteomes" id="UP001469089">
    <property type="component" value="Unassembled WGS sequence"/>
</dbReference>
<name>A0ABV1LUV4_9BURK</name>
<keyword evidence="6" id="KW-1185">Reference proteome</keyword>
<dbReference type="PANTHER" id="PTHR42776">
    <property type="entry name" value="SERINE PEPTIDASE S9 FAMILY MEMBER"/>
    <property type="match status" value="1"/>
</dbReference>
<protein>
    <submittedName>
        <fullName evidence="5">Prolyl oligopeptidase family serine peptidase</fullName>
    </submittedName>
</protein>
<dbReference type="RefSeq" id="WP_349544829.1">
    <property type="nucleotide sequence ID" value="NZ_JAOALG010000002.1"/>
</dbReference>
<dbReference type="Gene3D" id="3.40.50.1820">
    <property type="entry name" value="alpha/beta hydrolase"/>
    <property type="match status" value="1"/>
</dbReference>
<feature type="domain" description="Peptidase S9 prolyl oligopeptidase catalytic" evidence="4">
    <location>
        <begin position="679"/>
        <end position="846"/>
    </location>
</feature>
<dbReference type="Gene3D" id="2.120.10.30">
    <property type="entry name" value="TolB, C-terminal domain"/>
    <property type="match status" value="1"/>
</dbReference>
<evidence type="ECO:0000259" key="4">
    <source>
        <dbReference type="Pfam" id="PF00326"/>
    </source>
</evidence>
<dbReference type="InterPro" id="IPR011042">
    <property type="entry name" value="6-blade_b-propeller_TolB-like"/>
</dbReference>
<feature type="region of interest" description="Disordered" evidence="2">
    <location>
        <begin position="852"/>
        <end position="879"/>
    </location>
</feature>
<dbReference type="PANTHER" id="PTHR42776:SF28">
    <property type="entry name" value="GLUTAMYL ENDOPEPTIDASE, CHLOROPLASTIC-RELATED"/>
    <property type="match status" value="1"/>
</dbReference>
<organism evidence="5 6">
    <name type="scientific">Paraburkholderia acidicola</name>
    <dbReference type="NCBI Taxonomy" id="1912599"/>
    <lineage>
        <taxon>Bacteria</taxon>
        <taxon>Pseudomonadati</taxon>
        <taxon>Pseudomonadota</taxon>
        <taxon>Betaproteobacteria</taxon>
        <taxon>Burkholderiales</taxon>
        <taxon>Burkholderiaceae</taxon>
        <taxon>Paraburkholderia</taxon>
    </lineage>
</organism>